<evidence type="ECO:0000313" key="1">
    <source>
        <dbReference type="EMBL" id="NHZ88638.1"/>
    </source>
</evidence>
<keyword evidence="2" id="KW-1185">Reference proteome</keyword>
<protein>
    <submittedName>
        <fullName evidence="1">Uncharacterized protein</fullName>
    </submittedName>
</protein>
<dbReference type="RefSeq" id="WP_166871541.1">
    <property type="nucleotide sequence ID" value="NZ_WHJH01000004.1"/>
</dbReference>
<reference evidence="1 2" key="1">
    <citation type="submission" date="2019-10" db="EMBL/GenBank/DDBJ databases">
        <title>Taxonomy of Antarctic Massilia spp.: description of Massilia rubra sp. nov., Massilia aquatica sp. nov., Massilia mucilaginosa sp. nov., Massilia frigida sp. nov. isolated from streams, lakes and regoliths.</title>
        <authorList>
            <person name="Holochova P."/>
            <person name="Sedlacek I."/>
            <person name="Kralova S."/>
            <person name="Maslanova I."/>
            <person name="Busse H.-J."/>
            <person name="Stankova E."/>
            <person name="Vrbovska V."/>
            <person name="Kovarovic V."/>
            <person name="Bartak M."/>
            <person name="Svec P."/>
            <person name="Pantucek R."/>
        </authorList>
    </citation>
    <scope>NUCLEOTIDE SEQUENCE [LARGE SCALE GENOMIC DNA]</scope>
    <source>
        <strain evidence="1 2">CCM 8733</strain>
    </source>
</reference>
<dbReference type="Proteomes" id="UP000609726">
    <property type="component" value="Unassembled WGS sequence"/>
</dbReference>
<proteinExistence type="predicted"/>
<accession>A0ABX0NP55</accession>
<evidence type="ECO:0000313" key="2">
    <source>
        <dbReference type="Proteomes" id="UP000609726"/>
    </source>
</evidence>
<comment type="caution">
    <text evidence="1">The sequence shown here is derived from an EMBL/GenBank/DDBJ whole genome shotgun (WGS) entry which is preliminary data.</text>
</comment>
<name>A0ABX0NP55_9BURK</name>
<sequence>MNLQQLLQTKFEQRIYGSLKVGDLCIWQNLTGDDAHLNGTETTILQINETVMVRAPYLTDTCLHGMRCCGEPHELRKKALPAREVDTLVAWAECPWQPGDLTVSVGVAAPIKNTESSHA</sequence>
<gene>
    <name evidence="1" type="ORF">F2P45_06315</name>
</gene>
<organism evidence="1 2">
    <name type="scientific">Massilia mucilaginosa</name>
    <dbReference type="NCBI Taxonomy" id="2609282"/>
    <lineage>
        <taxon>Bacteria</taxon>
        <taxon>Pseudomonadati</taxon>
        <taxon>Pseudomonadota</taxon>
        <taxon>Betaproteobacteria</taxon>
        <taxon>Burkholderiales</taxon>
        <taxon>Oxalobacteraceae</taxon>
        <taxon>Telluria group</taxon>
        <taxon>Massilia</taxon>
    </lineage>
</organism>
<dbReference type="EMBL" id="WHJH01000004">
    <property type="protein sequence ID" value="NHZ88638.1"/>
    <property type="molecule type" value="Genomic_DNA"/>
</dbReference>